<evidence type="ECO:0000313" key="1">
    <source>
        <dbReference type="EMBL" id="OFJ55579.1"/>
    </source>
</evidence>
<proteinExistence type="predicted"/>
<dbReference type="PANTHER" id="PTHR11220">
    <property type="entry name" value="HEME-BINDING PROTEIN-RELATED"/>
    <property type="match status" value="1"/>
</dbReference>
<evidence type="ECO:0000313" key="2">
    <source>
        <dbReference type="Proteomes" id="UP000178953"/>
    </source>
</evidence>
<dbReference type="PANTHER" id="PTHR11220:SF58">
    <property type="entry name" value="SOUL HEME-BINDING FAMILY PROTEIN"/>
    <property type="match status" value="1"/>
</dbReference>
<dbReference type="InterPro" id="IPR011256">
    <property type="entry name" value="Reg_factor_effector_dom_sf"/>
</dbReference>
<organism evidence="1 2">
    <name type="scientific">Mycolicibacterium grossiae</name>
    <dbReference type="NCBI Taxonomy" id="1552759"/>
    <lineage>
        <taxon>Bacteria</taxon>
        <taxon>Bacillati</taxon>
        <taxon>Actinomycetota</taxon>
        <taxon>Actinomycetes</taxon>
        <taxon>Mycobacteriales</taxon>
        <taxon>Mycobacteriaceae</taxon>
        <taxon>Mycolicibacterium</taxon>
    </lineage>
</organism>
<protein>
    <submittedName>
        <fullName evidence="1">Heme-binding protein</fullName>
    </submittedName>
</protein>
<accession>A0A1E8QC98</accession>
<dbReference type="Gene3D" id="3.20.80.10">
    <property type="entry name" value="Regulatory factor, effector binding domain"/>
    <property type="match status" value="1"/>
</dbReference>
<dbReference type="Proteomes" id="UP000178953">
    <property type="component" value="Unassembled WGS sequence"/>
</dbReference>
<sequence>MLNRITSLIEQTAESVLTIVGIRVGTEEPAHSSERIAGSVELRRYDARIAAETTVAAGEADENEARSEGFRRLAGYIFGRNTSADGRSNRVAMTAPVAQSTTGTKIAMTAPVAQAAQDVEVGVGWVIRFFMPSAWTLDTLPTPIDDRVRLVEVPPQAYAVLRFSGDRGPKTVAAKTAELMDVLRQYGFETDGEPAAWFYDPPWTVPFLRRNEIAVPVKA</sequence>
<dbReference type="SUPFAM" id="SSF55136">
    <property type="entry name" value="Probable bacterial effector-binding domain"/>
    <property type="match status" value="1"/>
</dbReference>
<dbReference type="AlphaFoldDB" id="A0A1E8QC98"/>
<comment type="caution">
    <text evidence="1">The sequence shown here is derived from an EMBL/GenBank/DDBJ whole genome shotgun (WGS) entry which is preliminary data.</text>
</comment>
<keyword evidence="2" id="KW-1185">Reference proteome</keyword>
<dbReference type="EMBL" id="MCHX01000002">
    <property type="protein sequence ID" value="OFJ55579.1"/>
    <property type="molecule type" value="Genomic_DNA"/>
</dbReference>
<name>A0A1E8QC98_9MYCO</name>
<gene>
    <name evidence="1" type="ORF">BEL07_01355</name>
</gene>
<reference evidence="1 2" key="1">
    <citation type="submission" date="2016-09" db="EMBL/GenBank/DDBJ databases">
        <title>genome sequence of Mycobacterium sp. 739 SCH.</title>
        <authorList>
            <person name="Greninger A.L."/>
            <person name="Qin X."/>
            <person name="Jerome K."/>
            <person name="Vora S."/>
            <person name="Quinn K."/>
        </authorList>
    </citation>
    <scope>NUCLEOTIDE SEQUENCE [LARGE SCALE GENOMIC DNA]</scope>
    <source>
        <strain evidence="1 2">SCH</strain>
    </source>
</reference>
<dbReference type="InterPro" id="IPR006917">
    <property type="entry name" value="SOUL_heme-bd"/>
</dbReference>
<dbReference type="RefSeq" id="WP_070351318.1">
    <property type="nucleotide sequence ID" value="NZ_CP043474.1"/>
</dbReference>
<dbReference type="Pfam" id="PF04832">
    <property type="entry name" value="SOUL"/>
    <property type="match status" value="2"/>
</dbReference>